<dbReference type="AlphaFoldDB" id="A0A5S6Q7W2"/>
<keyword evidence="1" id="KW-1185">Reference proteome</keyword>
<dbReference type="Proteomes" id="UP000046395">
    <property type="component" value="Unassembled WGS sequence"/>
</dbReference>
<evidence type="ECO:0000313" key="1">
    <source>
        <dbReference type="Proteomes" id="UP000046395"/>
    </source>
</evidence>
<reference evidence="2" key="1">
    <citation type="submission" date="2019-12" db="UniProtKB">
        <authorList>
            <consortium name="WormBaseParasite"/>
        </authorList>
    </citation>
    <scope>IDENTIFICATION</scope>
</reference>
<proteinExistence type="predicted"/>
<sequence length="94" mass="10362">MSYWTSREAAQLGLLDVIASSHQSRRCKQGGKVKMELEQSHCRKDECLTGPPVKQRSWTLVPAVIRTEVASGGNEFVGAVPLLKEFGRPCANAY</sequence>
<protein>
    <submittedName>
        <fullName evidence="2">Uncharacterized protein</fullName>
    </submittedName>
</protein>
<name>A0A5S6Q7W2_TRIMR</name>
<evidence type="ECO:0000313" key="2">
    <source>
        <dbReference type="WBParaSite" id="TMUE_1000003396.1"/>
    </source>
</evidence>
<accession>A0A5S6Q7W2</accession>
<dbReference type="WBParaSite" id="TMUE_1000003396.1">
    <property type="protein sequence ID" value="TMUE_1000003396.1"/>
    <property type="gene ID" value="WBGene00298702"/>
</dbReference>
<organism evidence="1 2">
    <name type="scientific">Trichuris muris</name>
    <name type="common">Mouse whipworm</name>
    <dbReference type="NCBI Taxonomy" id="70415"/>
    <lineage>
        <taxon>Eukaryota</taxon>
        <taxon>Metazoa</taxon>
        <taxon>Ecdysozoa</taxon>
        <taxon>Nematoda</taxon>
        <taxon>Enoplea</taxon>
        <taxon>Dorylaimia</taxon>
        <taxon>Trichinellida</taxon>
        <taxon>Trichuridae</taxon>
        <taxon>Trichuris</taxon>
    </lineage>
</organism>